<dbReference type="EMBL" id="JACHBX010000004">
    <property type="protein sequence ID" value="MBB6135525.1"/>
    <property type="molecule type" value="Genomic_DNA"/>
</dbReference>
<keyword evidence="2" id="KW-1185">Reference proteome</keyword>
<proteinExistence type="predicted"/>
<reference evidence="1 2" key="1">
    <citation type="submission" date="2020-08" db="EMBL/GenBank/DDBJ databases">
        <title>The Agave Microbiome: Exploring the role of microbial communities in plant adaptations to desert environments.</title>
        <authorList>
            <person name="Partida-Martinez L.P."/>
        </authorList>
    </citation>
    <scope>NUCLEOTIDE SEQUENCE [LARGE SCALE GENOMIC DNA]</scope>
    <source>
        <strain evidence="1 2">AT3.2</strain>
    </source>
</reference>
<sequence length="350" mass="39628">MTIPSTPPYSVGPYQKPNGWDEFIQKHISGHYGFTNVPSLTVLVTGNAALGIGRSFYTHEFLISFREFVSYFLFELVTREFFDNQRNLEMGDRHPLSIWDALLSRNAGGQNSESGESIAWAMLAYQLYILEEHSSIPPDLLQRLRDSKQFQGARYEIQVAAMMICTGHKIDWLKPDGSGKHVEFIATHSNTGQRFAVEAKSRHREGVLAKGSESVSSVPLRVDFSHLISRALAKNPIDPLLIFIDANVPHGVEEMQPTLEREIDAAWKRVDRKSWSEKGFPCVGMIVTNDSSPWRVGKELKSEGLPCWAKFCTDDHRHELDAVPYLDEILSSLSTIVRIPDLNWKNSKRP</sequence>
<dbReference type="Proteomes" id="UP000540787">
    <property type="component" value="Unassembled WGS sequence"/>
</dbReference>
<protein>
    <submittedName>
        <fullName evidence="1">Uncharacterized protein</fullName>
    </submittedName>
</protein>
<gene>
    <name evidence="1" type="ORF">HD842_003692</name>
</gene>
<evidence type="ECO:0000313" key="1">
    <source>
        <dbReference type="EMBL" id="MBB6135525.1"/>
    </source>
</evidence>
<organism evidence="1 2">
    <name type="scientific">Massilia aurea</name>
    <dbReference type="NCBI Taxonomy" id="373040"/>
    <lineage>
        <taxon>Bacteria</taxon>
        <taxon>Pseudomonadati</taxon>
        <taxon>Pseudomonadota</taxon>
        <taxon>Betaproteobacteria</taxon>
        <taxon>Burkholderiales</taxon>
        <taxon>Oxalobacteraceae</taxon>
        <taxon>Telluria group</taxon>
        <taxon>Massilia</taxon>
    </lineage>
</organism>
<dbReference type="AlphaFoldDB" id="A0A7W9X2Y5"/>
<accession>A0A7W9X2Y5</accession>
<comment type="caution">
    <text evidence="1">The sequence shown here is derived from an EMBL/GenBank/DDBJ whole genome shotgun (WGS) entry which is preliminary data.</text>
</comment>
<evidence type="ECO:0000313" key="2">
    <source>
        <dbReference type="Proteomes" id="UP000540787"/>
    </source>
</evidence>
<name>A0A7W9X2Y5_9BURK</name>
<dbReference type="RefSeq" id="WP_183556191.1">
    <property type="nucleotide sequence ID" value="NZ_JACHBX010000004.1"/>
</dbReference>